<dbReference type="EMBL" id="KN881647">
    <property type="protein sequence ID" value="KIY51908.1"/>
    <property type="molecule type" value="Genomic_DNA"/>
</dbReference>
<sequence>MSPLPPSLVHGALYLAAFAQARAPHVGLLIPYDNGSGYLVHIYIDRQKSPFWAFQCRKQKLAGDMFLTSLLMIGLPGSLTVAELKDIAMKVEVPLNDTFGECLPWARRVVDALHRVEKIEVTDVDTLFEEFSRFAAGNSAYARRDRFPNVAVSTYCTTIC</sequence>
<protein>
    <submittedName>
        <fullName evidence="1">Uncharacterized protein</fullName>
    </submittedName>
</protein>
<evidence type="ECO:0000313" key="2">
    <source>
        <dbReference type="Proteomes" id="UP000054144"/>
    </source>
</evidence>
<gene>
    <name evidence="1" type="ORF">FISHEDRAFT_36285</name>
</gene>
<dbReference type="Proteomes" id="UP000054144">
    <property type="component" value="Unassembled WGS sequence"/>
</dbReference>
<proteinExistence type="predicted"/>
<keyword evidence="2" id="KW-1185">Reference proteome</keyword>
<organism evidence="1 2">
    <name type="scientific">Fistulina hepatica ATCC 64428</name>
    <dbReference type="NCBI Taxonomy" id="1128425"/>
    <lineage>
        <taxon>Eukaryota</taxon>
        <taxon>Fungi</taxon>
        <taxon>Dikarya</taxon>
        <taxon>Basidiomycota</taxon>
        <taxon>Agaricomycotina</taxon>
        <taxon>Agaricomycetes</taxon>
        <taxon>Agaricomycetidae</taxon>
        <taxon>Agaricales</taxon>
        <taxon>Fistulinaceae</taxon>
        <taxon>Fistulina</taxon>
    </lineage>
</organism>
<dbReference type="AlphaFoldDB" id="A0A0D7AM98"/>
<reference evidence="1 2" key="1">
    <citation type="journal article" date="2015" name="Fungal Genet. Biol.">
        <title>Evolution of novel wood decay mechanisms in Agaricales revealed by the genome sequences of Fistulina hepatica and Cylindrobasidium torrendii.</title>
        <authorList>
            <person name="Floudas D."/>
            <person name="Held B.W."/>
            <person name="Riley R."/>
            <person name="Nagy L.G."/>
            <person name="Koehler G."/>
            <person name="Ransdell A.S."/>
            <person name="Younus H."/>
            <person name="Chow J."/>
            <person name="Chiniquy J."/>
            <person name="Lipzen A."/>
            <person name="Tritt A."/>
            <person name="Sun H."/>
            <person name="Haridas S."/>
            <person name="LaButti K."/>
            <person name="Ohm R.A."/>
            <person name="Kues U."/>
            <person name="Blanchette R.A."/>
            <person name="Grigoriev I.V."/>
            <person name="Minto R.E."/>
            <person name="Hibbett D.S."/>
        </authorList>
    </citation>
    <scope>NUCLEOTIDE SEQUENCE [LARGE SCALE GENOMIC DNA]</scope>
    <source>
        <strain evidence="1 2">ATCC 64428</strain>
    </source>
</reference>
<evidence type="ECO:0000313" key="1">
    <source>
        <dbReference type="EMBL" id="KIY51908.1"/>
    </source>
</evidence>
<accession>A0A0D7AM98</accession>
<dbReference type="OrthoDB" id="3002933at2759"/>
<name>A0A0D7AM98_9AGAR</name>